<dbReference type="Proteomes" id="UP001642540">
    <property type="component" value="Unassembled WGS sequence"/>
</dbReference>
<accession>A0ABP1S132</accession>
<dbReference type="EMBL" id="CAXLJM020000144">
    <property type="protein sequence ID" value="CAL8141053.1"/>
    <property type="molecule type" value="Genomic_DNA"/>
</dbReference>
<keyword evidence="1" id="KW-0812">Transmembrane</keyword>
<evidence type="ECO:0000256" key="1">
    <source>
        <dbReference type="SAM" id="Phobius"/>
    </source>
</evidence>
<protein>
    <submittedName>
        <fullName evidence="2">Uncharacterized protein</fullName>
    </submittedName>
</protein>
<name>A0ABP1S132_9HEXA</name>
<organism evidence="2 3">
    <name type="scientific">Orchesella dallaii</name>
    <dbReference type="NCBI Taxonomy" id="48710"/>
    <lineage>
        <taxon>Eukaryota</taxon>
        <taxon>Metazoa</taxon>
        <taxon>Ecdysozoa</taxon>
        <taxon>Arthropoda</taxon>
        <taxon>Hexapoda</taxon>
        <taxon>Collembola</taxon>
        <taxon>Entomobryomorpha</taxon>
        <taxon>Entomobryoidea</taxon>
        <taxon>Orchesellidae</taxon>
        <taxon>Orchesellinae</taxon>
        <taxon>Orchesella</taxon>
    </lineage>
</organism>
<feature type="transmembrane region" description="Helical" evidence="1">
    <location>
        <begin position="16"/>
        <end position="36"/>
    </location>
</feature>
<sequence length="195" mass="22075">MLTELHIFALQLQELAFYWIWSFPLAWNANFTAIVLQKSFAKRLPWCLAMGFVVLWAFCCACGSVTYGFISPKPDFLRVNVLLNFIVMAGLLYILVTGFFISTNINDTVYGFNTVLEMERRLLQHFRISIQNNSNSLIGSALATSPRIFLAFTVGIASMPLPGMMGSIFCNYDMSYFILKSKILHGDIVKPPNFI</sequence>
<keyword evidence="3" id="KW-1185">Reference proteome</keyword>
<keyword evidence="1" id="KW-0472">Membrane</keyword>
<feature type="transmembrane region" description="Helical" evidence="1">
    <location>
        <begin position="48"/>
        <end position="70"/>
    </location>
</feature>
<evidence type="ECO:0000313" key="2">
    <source>
        <dbReference type="EMBL" id="CAL8141053.1"/>
    </source>
</evidence>
<evidence type="ECO:0000313" key="3">
    <source>
        <dbReference type="Proteomes" id="UP001642540"/>
    </source>
</evidence>
<feature type="transmembrane region" description="Helical" evidence="1">
    <location>
        <begin position="82"/>
        <end position="101"/>
    </location>
</feature>
<proteinExistence type="predicted"/>
<keyword evidence="1" id="KW-1133">Transmembrane helix</keyword>
<comment type="caution">
    <text evidence="2">The sequence shown here is derived from an EMBL/GenBank/DDBJ whole genome shotgun (WGS) entry which is preliminary data.</text>
</comment>
<reference evidence="2 3" key="1">
    <citation type="submission" date="2024-08" db="EMBL/GenBank/DDBJ databases">
        <authorList>
            <person name="Cucini C."/>
            <person name="Frati F."/>
        </authorList>
    </citation>
    <scope>NUCLEOTIDE SEQUENCE [LARGE SCALE GENOMIC DNA]</scope>
</reference>
<gene>
    <name evidence="2" type="ORF">ODALV1_LOCUS28551</name>
</gene>